<evidence type="ECO:0000313" key="1">
    <source>
        <dbReference type="EMBL" id="AUH73271.1"/>
    </source>
</evidence>
<keyword evidence="2" id="KW-1185">Reference proteome</keyword>
<proteinExistence type="predicted"/>
<accession>A0A2H5FNX7</accession>
<dbReference type="EMBL" id="CP025491">
    <property type="protein sequence ID" value="AUH73271.1"/>
    <property type="molecule type" value="Genomic_DNA"/>
</dbReference>
<reference evidence="1 2" key="1">
    <citation type="submission" date="2017-12" db="EMBL/GenBank/DDBJ databases">
        <title>Legionella sainthelensi LA01-117, whole genome sequence of a clinical isolate from New Zealand.</title>
        <authorList>
            <person name="Cree S.L."/>
            <person name="Slow S."/>
            <person name="Kennedy M.A."/>
            <person name="Murdoch D.R."/>
            <person name="Biggs P.J."/>
            <person name="Anderson T."/>
        </authorList>
    </citation>
    <scope>NUCLEOTIDE SEQUENCE [LARGE SCALE GENOMIC DNA]</scope>
    <source>
        <strain evidence="1 2">LA01-117</strain>
    </source>
</reference>
<dbReference type="AlphaFoldDB" id="A0A2H5FNX7"/>
<organism evidence="1 2">
    <name type="scientific">Legionella sainthelensi</name>
    <dbReference type="NCBI Taxonomy" id="28087"/>
    <lineage>
        <taxon>Bacteria</taxon>
        <taxon>Pseudomonadati</taxon>
        <taxon>Pseudomonadota</taxon>
        <taxon>Gammaproteobacteria</taxon>
        <taxon>Legionellales</taxon>
        <taxon>Legionellaceae</taxon>
        <taxon>Legionella</taxon>
    </lineage>
</organism>
<sequence length="267" mass="30804">MQDEFKLIDELPPELLVEVAQYLPSRTLINLAERATYYWSLFQPMIHVRKLSYFLQSVVRSDHEMVETMLQKDISLIFNRGKVTDCSGRIFDKISAFEYAIWALDKHMWTIMIACIPCNEEGRKVFEHLITQYTKVETDGITYRLNEKTIAEKHFDFENTLIKELQTQVGLVTALGDINWDAAKNQWREGVGGAQKLVPMHVVYEYCSDQNFYDVPEFSCPGVVATRDLDAIAALYKVRTNDFIHLKSQLDGQVAKDNHHQVSLATC</sequence>
<dbReference type="RefSeq" id="WP_101900806.1">
    <property type="nucleotide sequence ID" value="NZ_CP025491.2"/>
</dbReference>
<evidence type="ECO:0008006" key="3">
    <source>
        <dbReference type="Google" id="ProtNLM"/>
    </source>
</evidence>
<evidence type="ECO:0000313" key="2">
    <source>
        <dbReference type="Proteomes" id="UP000234343"/>
    </source>
</evidence>
<dbReference type="KEGG" id="lsh:CAB17_15345"/>
<name>A0A2H5FNX7_9GAMM</name>
<dbReference type="Proteomes" id="UP000234343">
    <property type="component" value="Chromosome"/>
</dbReference>
<gene>
    <name evidence="1" type="ORF">CAB17_15345</name>
</gene>
<protein>
    <recommendedName>
        <fullName evidence="3">F-box domain-containing protein</fullName>
    </recommendedName>
</protein>